<dbReference type="Gene3D" id="3.40.190.10">
    <property type="entry name" value="Periplasmic binding protein-like II"/>
    <property type="match status" value="2"/>
</dbReference>
<feature type="chain" id="PRO_5042110123" evidence="2">
    <location>
        <begin position="29"/>
        <end position="303"/>
    </location>
</feature>
<gene>
    <name evidence="4" type="ORF">RC54_14225</name>
</gene>
<dbReference type="AlphaFoldDB" id="A0AAD0UCB2"/>
<reference evidence="4 5" key="1">
    <citation type="submission" date="2017-11" db="EMBL/GenBank/DDBJ databases">
        <title>Complete genome sequence of Herbaspirillum rubrisubalbicans DSM 11543.</title>
        <authorList>
            <person name="Chen M."/>
            <person name="An Q."/>
        </authorList>
    </citation>
    <scope>NUCLEOTIDE SEQUENCE [LARGE SCALE GENOMIC DNA]</scope>
    <source>
        <strain evidence="4 5">DSM 11543</strain>
    </source>
</reference>
<evidence type="ECO:0000256" key="2">
    <source>
        <dbReference type="SAM" id="SignalP"/>
    </source>
</evidence>
<sequence length="303" mass="32592">MKKTYQAARTAWTGLLALTLLCPLTVAAQQGENAAYQALRKRLPEQITKEGQIVAVNHGSFPPYLIAQSTSSVQGASAELAEAVAQVWGVKIVHQSVSGLSAILIGIKSGRYTLAFGPIGDYPERQASVDFIDFVEESVAFAVQKGNPQTINSIKDTCGKRIAVMGGGSAEKVIHQFSTGCVKQGQPPVTVQIYNDQPTALLSVRSDRADGFFSSHAPLKYFVKKTHGQPGQLELAGVGAGNGFGRIYQGAIVPKGSELGPVLLDTMRLLFENGTYERIMKKWELQEHLLKAPGLNLAKETPQ</sequence>
<dbReference type="EMBL" id="CP024996">
    <property type="protein sequence ID" value="AYR24910.1"/>
    <property type="molecule type" value="Genomic_DNA"/>
</dbReference>
<proteinExistence type="predicted"/>
<dbReference type="SUPFAM" id="SSF53850">
    <property type="entry name" value="Periplasmic binding protein-like II"/>
    <property type="match status" value="1"/>
</dbReference>
<evidence type="ECO:0000256" key="1">
    <source>
        <dbReference type="ARBA" id="ARBA00022729"/>
    </source>
</evidence>
<evidence type="ECO:0000259" key="3">
    <source>
        <dbReference type="SMART" id="SM00062"/>
    </source>
</evidence>
<evidence type="ECO:0000313" key="5">
    <source>
        <dbReference type="Proteomes" id="UP000269199"/>
    </source>
</evidence>
<evidence type="ECO:0000313" key="4">
    <source>
        <dbReference type="EMBL" id="AYR24910.1"/>
    </source>
</evidence>
<name>A0AAD0UCB2_9BURK</name>
<dbReference type="CDD" id="cd01004">
    <property type="entry name" value="PBP2_MidA_like"/>
    <property type="match status" value="1"/>
</dbReference>
<protein>
    <submittedName>
        <fullName evidence="4">ABC transporter substrate-binding protein</fullName>
    </submittedName>
</protein>
<dbReference type="SMART" id="SM00062">
    <property type="entry name" value="PBPb"/>
    <property type="match status" value="1"/>
</dbReference>
<dbReference type="InterPro" id="IPR001638">
    <property type="entry name" value="Solute-binding_3/MltF_N"/>
</dbReference>
<accession>A0AAD0UCB2</accession>
<dbReference type="Pfam" id="PF00497">
    <property type="entry name" value="SBP_bac_3"/>
    <property type="match status" value="1"/>
</dbReference>
<organism evidence="4 5">
    <name type="scientific">Herbaspirillum rubrisubalbicans</name>
    <dbReference type="NCBI Taxonomy" id="80842"/>
    <lineage>
        <taxon>Bacteria</taxon>
        <taxon>Pseudomonadati</taxon>
        <taxon>Pseudomonadota</taxon>
        <taxon>Betaproteobacteria</taxon>
        <taxon>Burkholderiales</taxon>
        <taxon>Oxalobacteraceae</taxon>
        <taxon>Herbaspirillum</taxon>
    </lineage>
</organism>
<feature type="signal peptide" evidence="2">
    <location>
        <begin position="1"/>
        <end position="28"/>
    </location>
</feature>
<dbReference type="PANTHER" id="PTHR35936:SF17">
    <property type="entry name" value="ARGININE-BINDING EXTRACELLULAR PROTEIN ARTP"/>
    <property type="match status" value="1"/>
</dbReference>
<dbReference type="PANTHER" id="PTHR35936">
    <property type="entry name" value="MEMBRANE-BOUND LYTIC MUREIN TRANSGLYCOSYLASE F"/>
    <property type="match status" value="1"/>
</dbReference>
<dbReference type="Proteomes" id="UP000269199">
    <property type="component" value="Chromosome"/>
</dbReference>
<feature type="domain" description="Solute-binding protein family 3/N-terminal" evidence="3">
    <location>
        <begin position="53"/>
        <end position="287"/>
    </location>
</feature>
<keyword evidence="1 2" id="KW-0732">Signal</keyword>
<dbReference type="RefSeq" id="WP_058895781.1">
    <property type="nucleotide sequence ID" value="NZ_CP024996.1"/>
</dbReference>